<gene>
    <name evidence="2" type="ORF">PGTUg99_004327</name>
</gene>
<accession>A0A5B0RVK2</accession>
<sequence length="162" mass="17896">MDKDRLKQILCTFGEGWVELTGPLAPQSGKVGGVLEDEDGCTPQSDNASRSRTARGSWTAGGFRTARRAQTNSNRTHMKKAKKSSAQQHYSKNPTRRKQIIINDTDDKDKEIPVQTSQKAKKKQRVLPPEDNQEDSSMGGSPHEDLHSDGDNSSNSSQLPDF</sequence>
<evidence type="ECO:0000313" key="3">
    <source>
        <dbReference type="Proteomes" id="UP000325313"/>
    </source>
</evidence>
<feature type="compositionally biased region" description="Polar residues" evidence="1">
    <location>
        <begin position="42"/>
        <end position="56"/>
    </location>
</feature>
<organism evidence="2 3">
    <name type="scientific">Puccinia graminis f. sp. tritici</name>
    <dbReference type="NCBI Taxonomy" id="56615"/>
    <lineage>
        <taxon>Eukaryota</taxon>
        <taxon>Fungi</taxon>
        <taxon>Dikarya</taxon>
        <taxon>Basidiomycota</taxon>
        <taxon>Pucciniomycotina</taxon>
        <taxon>Pucciniomycetes</taxon>
        <taxon>Pucciniales</taxon>
        <taxon>Pucciniaceae</taxon>
        <taxon>Puccinia</taxon>
    </lineage>
</organism>
<comment type="caution">
    <text evidence="2">The sequence shown here is derived from an EMBL/GenBank/DDBJ whole genome shotgun (WGS) entry which is preliminary data.</text>
</comment>
<feature type="compositionally biased region" description="Polar residues" evidence="1">
    <location>
        <begin position="151"/>
        <end position="162"/>
    </location>
</feature>
<proteinExistence type="predicted"/>
<evidence type="ECO:0000313" key="2">
    <source>
        <dbReference type="EMBL" id="KAA1129442.1"/>
    </source>
</evidence>
<dbReference type="EMBL" id="VDEP01000136">
    <property type="protein sequence ID" value="KAA1129442.1"/>
    <property type="molecule type" value="Genomic_DNA"/>
</dbReference>
<dbReference type="AlphaFoldDB" id="A0A5B0RVK2"/>
<dbReference type="Proteomes" id="UP000325313">
    <property type="component" value="Unassembled WGS sequence"/>
</dbReference>
<evidence type="ECO:0000256" key="1">
    <source>
        <dbReference type="SAM" id="MobiDB-lite"/>
    </source>
</evidence>
<feature type="compositionally biased region" description="Polar residues" evidence="1">
    <location>
        <begin position="84"/>
        <end position="93"/>
    </location>
</feature>
<feature type="region of interest" description="Disordered" evidence="1">
    <location>
        <begin position="21"/>
        <end position="162"/>
    </location>
</feature>
<protein>
    <submittedName>
        <fullName evidence="2">Uncharacterized protein</fullName>
    </submittedName>
</protein>
<reference evidence="2 3" key="1">
    <citation type="submission" date="2019-05" db="EMBL/GenBank/DDBJ databases">
        <title>Emergence of the Ug99 lineage of the wheat stem rust pathogen through somatic hybridization.</title>
        <authorList>
            <person name="Li F."/>
            <person name="Upadhyaya N.M."/>
            <person name="Sperschneider J."/>
            <person name="Matny O."/>
            <person name="Nguyen-Phuc H."/>
            <person name="Mago R."/>
            <person name="Raley C."/>
            <person name="Miller M.E."/>
            <person name="Silverstein K.A.T."/>
            <person name="Henningsen E."/>
            <person name="Hirsch C.D."/>
            <person name="Visser B."/>
            <person name="Pretorius Z.A."/>
            <person name="Steffenson B.J."/>
            <person name="Schwessinger B."/>
            <person name="Dodds P.N."/>
            <person name="Figueroa M."/>
        </authorList>
    </citation>
    <scope>NUCLEOTIDE SEQUENCE [LARGE SCALE GENOMIC DNA]</scope>
    <source>
        <strain evidence="2 3">Ug99</strain>
    </source>
</reference>
<name>A0A5B0RVK2_PUCGR</name>